<evidence type="ECO:0000313" key="1">
    <source>
        <dbReference type="EMBL" id="OMO96268.1"/>
    </source>
</evidence>
<name>A0A1R3JN18_COCAP</name>
<dbReference type="Proteomes" id="UP000188268">
    <property type="component" value="Unassembled WGS sequence"/>
</dbReference>
<dbReference type="Gramene" id="OMO96268">
    <property type="protein sequence ID" value="OMO96268"/>
    <property type="gene ID" value="CCACVL1_05018"/>
</dbReference>
<accession>A0A1R3JN18</accession>
<reference evidence="1 2" key="1">
    <citation type="submission" date="2013-09" db="EMBL/GenBank/DDBJ databases">
        <title>Corchorus capsularis genome sequencing.</title>
        <authorList>
            <person name="Alam M."/>
            <person name="Haque M.S."/>
            <person name="Islam M.S."/>
            <person name="Emdad E.M."/>
            <person name="Islam M.M."/>
            <person name="Ahmed B."/>
            <person name="Halim A."/>
            <person name="Hossen Q.M.M."/>
            <person name="Hossain M.Z."/>
            <person name="Ahmed R."/>
            <person name="Khan M.M."/>
            <person name="Islam R."/>
            <person name="Rashid M.M."/>
            <person name="Khan S.A."/>
            <person name="Rahman M.S."/>
            <person name="Alam M."/>
        </authorList>
    </citation>
    <scope>NUCLEOTIDE SEQUENCE [LARGE SCALE GENOMIC DNA]</scope>
    <source>
        <strain evidence="2">cv. CVL-1</strain>
        <tissue evidence="1">Whole seedling</tissue>
    </source>
</reference>
<protein>
    <submittedName>
        <fullName evidence="1">Uncharacterized protein</fullName>
    </submittedName>
</protein>
<dbReference type="AlphaFoldDB" id="A0A1R3JN18"/>
<evidence type="ECO:0000313" key="2">
    <source>
        <dbReference type="Proteomes" id="UP000188268"/>
    </source>
</evidence>
<dbReference type="EMBL" id="AWWV01007478">
    <property type="protein sequence ID" value="OMO96268.1"/>
    <property type="molecule type" value="Genomic_DNA"/>
</dbReference>
<sequence length="92" mass="11328">MKVDSMRRQQMKFFHRSLHFPKDLLARRKVAAKLQDINRRMKSITDRAHQFRVHQQLEDWGSKRIMCDLSWKNRLSEYKWYVTTSFLAHLFC</sequence>
<organism evidence="1 2">
    <name type="scientific">Corchorus capsularis</name>
    <name type="common">Jute</name>
    <dbReference type="NCBI Taxonomy" id="210143"/>
    <lineage>
        <taxon>Eukaryota</taxon>
        <taxon>Viridiplantae</taxon>
        <taxon>Streptophyta</taxon>
        <taxon>Embryophyta</taxon>
        <taxon>Tracheophyta</taxon>
        <taxon>Spermatophyta</taxon>
        <taxon>Magnoliopsida</taxon>
        <taxon>eudicotyledons</taxon>
        <taxon>Gunneridae</taxon>
        <taxon>Pentapetalae</taxon>
        <taxon>rosids</taxon>
        <taxon>malvids</taxon>
        <taxon>Malvales</taxon>
        <taxon>Malvaceae</taxon>
        <taxon>Grewioideae</taxon>
        <taxon>Apeibeae</taxon>
        <taxon>Corchorus</taxon>
    </lineage>
</organism>
<keyword evidence="2" id="KW-1185">Reference proteome</keyword>
<dbReference type="OrthoDB" id="3027644at2759"/>
<comment type="caution">
    <text evidence="1">The sequence shown here is derived from an EMBL/GenBank/DDBJ whole genome shotgun (WGS) entry which is preliminary data.</text>
</comment>
<gene>
    <name evidence="1" type="ORF">CCACVL1_05018</name>
</gene>
<proteinExistence type="predicted"/>